<comment type="caution">
    <text evidence="4">The sequence shown here is derived from an EMBL/GenBank/DDBJ whole genome shotgun (WGS) entry which is preliminary data.</text>
</comment>
<comment type="subcellular location">
    <subcellularLocation>
        <location evidence="2">Cytoplasm</location>
    </subcellularLocation>
    <subcellularLocation>
        <location evidence="2">Nucleus</location>
    </subcellularLocation>
</comment>
<keyword evidence="2" id="KW-0963">Cytoplasm</keyword>
<keyword evidence="2" id="KW-0486">Methionine biosynthesis</keyword>
<dbReference type="InterPro" id="IPR027363">
    <property type="entry name" value="M1Pi_N"/>
</dbReference>
<feature type="active site" description="Proton donor" evidence="2">
    <location>
        <position position="199"/>
    </location>
</feature>
<evidence type="ECO:0000313" key="4">
    <source>
        <dbReference type="EMBL" id="KAK2080371.1"/>
    </source>
</evidence>
<dbReference type="GO" id="GO:0046523">
    <property type="term" value="F:S-methyl-5-thioribose-1-phosphate isomerase activity"/>
    <property type="evidence" value="ECO:0007669"/>
    <property type="project" value="UniProtKB-UniRule"/>
</dbReference>
<evidence type="ECO:0000256" key="2">
    <source>
        <dbReference type="HAMAP-Rule" id="MF_03119"/>
    </source>
</evidence>
<evidence type="ECO:0000259" key="3">
    <source>
        <dbReference type="Pfam" id="PF01636"/>
    </source>
</evidence>
<dbReference type="GO" id="GO:0005634">
    <property type="term" value="C:nucleus"/>
    <property type="evidence" value="ECO:0007669"/>
    <property type="project" value="UniProtKB-SubCell"/>
</dbReference>
<organism evidence="4 5">
    <name type="scientific">Prototheca wickerhamii</name>
    <dbReference type="NCBI Taxonomy" id="3111"/>
    <lineage>
        <taxon>Eukaryota</taxon>
        <taxon>Viridiplantae</taxon>
        <taxon>Chlorophyta</taxon>
        <taxon>core chlorophytes</taxon>
        <taxon>Trebouxiophyceae</taxon>
        <taxon>Chlorellales</taxon>
        <taxon>Chlorellaceae</taxon>
        <taxon>Prototheca</taxon>
    </lineage>
</organism>
<dbReference type="NCBIfam" id="TIGR00524">
    <property type="entry name" value="eIF-2B_rel"/>
    <property type="match status" value="1"/>
</dbReference>
<feature type="domain" description="Aminoglycoside phosphotransferase" evidence="3">
    <location>
        <begin position="494"/>
        <end position="577"/>
    </location>
</feature>
<dbReference type="FunFam" id="1.20.120.420:FF:000003">
    <property type="entry name" value="Methylthioribose-1-phosphate isomerase"/>
    <property type="match status" value="1"/>
</dbReference>
<dbReference type="PANTHER" id="PTHR43475:SF1">
    <property type="entry name" value="METHYLTHIORIBOSE-1-PHOSPHATE ISOMERASE"/>
    <property type="match status" value="1"/>
</dbReference>
<comment type="catalytic activity">
    <reaction evidence="2">
        <text>5-(methylsulfanyl)-alpha-D-ribose 1-phosphate = 5-(methylsulfanyl)-D-ribulose 1-phosphate</text>
        <dbReference type="Rhea" id="RHEA:19989"/>
        <dbReference type="ChEBI" id="CHEBI:58533"/>
        <dbReference type="ChEBI" id="CHEBI:58548"/>
        <dbReference type="EC" id="5.3.1.23"/>
    </reaction>
</comment>
<dbReference type="SUPFAM" id="SSF100950">
    <property type="entry name" value="NagB/RpiA/CoA transferase-like"/>
    <property type="match status" value="1"/>
</dbReference>
<dbReference type="InterPro" id="IPR000649">
    <property type="entry name" value="IF-2B-related"/>
</dbReference>
<dbReference type="InterPro" id="IPR005251">
    <property type="entry name" value="IF-M1Pi"/>
</dbReference>
<comment type="caution">
    <text evidence="2">Lacks conserved residue(s) required for the propagation of feature annotation.</text>
</comment>
<dbReference type="InterPro" id="IPR042529">
    <property type="entry name" value="IF_2B-like_C"/>
</dbReference>
<keyword evidence="2" id="KW-0028">Amino-acid biosynthesis</keyword>
<dbReference type="Gene3D" id="3.40.50.10470">
    <property type="entry name" value="Translation initiation factor eif-2b, domain 2"/>
    <property type="match status" value="1"/>
</dbReference>
<dbReference type="Pfam" id="PF01008">
    <property type="entry name" value="IF-2B"/>
    <property type="match status" value="2"/>
</dbReference>
<comment type="similarity">
    <text evidence="2">Belongs to the eIF-2B alpha/beta/delta subunits family. MtnA subfamily.</text>
</comment>
<dbReference type="Proteomes" id="UP001255856">
    <property type="component" value="Unassembled WGS sequence"/>
</dbReference>
<dbReference type="Gene3D" id="3.90.1200.10">
    <property type="match status" value="2"/>
</dbReference>
<keyword evidence="2" id="KW-0539">Nucleus</keyword>
<dbReference type="Gene3D" id="1.20.120.420">
    <property type="entry name" value="translation initiation factor eif-2b, domain 1"/>
    <property type="match status" value="1"/>
</dbReference>
<reference evidence="4" key="1">
    <citation type="submission" date="2021-01" db="EMBL/GenBank/DDBJ databases">
        <authorList>
            <person name="Eckstrom K.M.E."/>
        </authorList>
    </citation>
    <scope>NUCLEOTIDE SEQUENCE</scope>
    <source>
        <strain evidence="4">UVCC 0001</strain>
    </source>
</reference>
<proteinExistence type="inferred from homology"/>
<dbReference type="InterPro" id="IPR011559">
    <property type="entry name" value="Initiation_fac_2B_a/b/d"/>
</dbReference>
<dbReference type="Gene3D" id="3.30.200.20">
    <property type="entry name" value="Phosphorylase Kinase, domain 1"/>
    <property type="match status" value="1"/>
</dbReference>
<dbReference type="InterPro" id="IPR002575">
    <property type="entry name" value="Aminoglycoside_PTrfase"/>
</dbReference>
<dbReference type="SUPFAM" id="SSF56112">
    <property type="entry name" value="Protein kinase-like (PK-like)"/>
    <property type="match status" value="1"/>
</dbReference>
<dbReference type="EC" id="5.3.1.23" evidence="2"/>
<comment type="function">
    <text evidence="2">Catalyzes the interconversion of methylthioribose-1-phosphate (MTR-1-P) into methylthioribulose-1-phosphate (MTRu-1-P).</text>
</comment>
<keyword evidence="5" id="KW-1185">Reference proteome</keyword>
<dbReference type="PANTHER" id="PTHR43475">
    <property type="entry name" value="METHYLTHIORIBOSE-1-PHOSPHATE ISOMERASE"/>
    <property type="match status" value="1"/>
</dbReference>
<keyword evidence="1 2" id="KW-0413">Isomerase</keyword>
<evidence type="ECO:0000313" key="5">
    <source>
        <dbReference type="Proteomes" id="UP001255856"/>
    </source>
</evidence>
<sequence length="719" mass="76014">MLQAIRYKRGSLELLDQRELPTVTTYIPVTGTADAWNAIRDMAVRGAPAIAIAAMLGLAVELQAGGAGSQYRDAEEARREVDRLLAYLVSSRPTAVNLAQAADRLRALAAAAAGAAGASAGAVVRGVIEAAEGMLEADVAANRALGAAGAAATRPYNQGARLTAYELLHDGLPATLIVDGAVPARMAAGQVDAVVVGADRVAANGDTANKIGTYAVALAAAAHGVPFFVAAPTTTLDPATPCGASIEIEERDPREVTHAHGRQVAPEGIDVWNPSFDVTPARLIAGIITERGVIVKGEDEVFDVAAFLRGVEEVALDVESVRRYVQSRPELCRLVGDPASAADWDVREVGDGNINFVFLIDNPRGGSLCIKQSLPFVRMVGPDWPLTQARLAVEVEALRTQARLCPRHVPGVHLFDPERSLVAMDRIPPPHAILRGALVRGERFPLLGAHVAEFLAQTLYHTSYLHLGAAAFWEQVRAFENRGMCALTEQVIFTDPYHAARHNRPLAAAPHLEAIALLHGDFHTGSLMVTHDSTFVIDAEFAFCGPIGFELGKWVANLFLAFFGAPGHGLGAADLRAQRAWLLEAARESWHGFLSKFTDLCALDDGAGVAGEEEGVRADLGACTGAGTVLSALLFEDGEARRRALAAVLLDEVAAQAGVFAGTVMIRRIVGLARVADLEQIADPQIKAAQESAALAFGVRLLHGLSFDAAADELQSLIG</sequence>
<evidence type="ECO:0000256" key="1">
    <source>
        <dbReference type="ARBA" id="ARBA00023235"/>
    </source>
</evidence>
<dbReference type="AlphaFoldDB" id="A0AAD9MP55"/>
<dbReference type="GO" id="GO:0019509">
    <property type="term" value="P:L-methionine salvage from methylthioadenosine"/>
    <property type="evidence" value="ECO:0007669"/>
    <property type="project" value="UniProtKB-UniRule"/>
</dbReference>
<dbReference type="Pfam" id="PF01636">
    <property type="entry name" value="APH"/>
    <property type="match status" value="1"/>
</dbReference>
<dbReference type="InterPro" id="IPR037171">
    <property type="entry name" value="NagB/RpiA_transferase-like"/>
</dbReference>
<accession>A0AAD9MP55</accession>
<comment type="pathway">
    <text evidence="2">Amino-acid biosynthesis; L-methionine biosynthesis via salvage pathway; L-methionine from S-methyl-5-thio-alpha-D-ribose 1-phosphate: step 1/6.</text>
</comment>
<dbReference type="HAMAP" id="MF_01678">
    <property type="entry name" value="Salvage_MtnA"/>
    <property type="match status" value="1"/>
</dbReference>
<gene>
    <name evidence="4" type="ORF">QBZ16_000224</name>
</gene>
<name>A0AAD9MP55_PROWI</name>
<protein>
    <recommendedName>
        <fullName evidence="2">Methylthioribose-1-phosphate isomerase</fullName>
        <shortName evidence="2">M1Pi</shortName>
        <shortName evidence="2">MTR-1-P isomerase</shortName>
        <ecNumber evidence="2">5.3.1.23</ecNumber>
    </recommendedName>
    <alternativeName>
        <fullName evidence="2">S-methyl-5-thioribose-1-phosphate isomerase</fullName>
    </alternativeName>
    <alternativeName>
        <fullName evidence="2">Translation initiation factor eIF-2B subunit alpha/beta/delta-like protein</fullName>
    </alternativeName>
</protein>
<dbReference type="EMBL" id="JASFZW010000001">
    <property type="protein sequence ID" value="KAK2080371.1"/>
    <property type="molecule type" value="Genomic_DNA"/>
</dbReference>
<dbReference type="GO" id="GO:0005737">
    <property type="term" value="C:cytoplasm"/>
    <property type="evidence" value="ECO:0007669"/>
    <property type="project" value="UniProtKB-SubCell"/>
</dbReference>
<dbReference type="InterPro" id="IPR011009">
    <property type="entry name" value="Kinase-like_dom_sf"/>
</dbReference>